<evidence type="ECO:0000313" key="2">
    <source>
        <dbReference type="EMBL" id="GJN39580.1"/>
    </source>
</evidence>
<dbReference type="PANTHER" id="PTHR31170:SF25">
    <property type="entry name" value="BNAA09G04570D PROTEIN"/>
    <property type="match status" value="1"/>
</dbReference>
<keyword evidence="1" id="KW-0812">Transmembrane</keyword>
<reference evidence="2" key="1">
    <citation type="journal article" date="2018" name="DNA Res.">
        <title>Multiple hybrid de novo genome assembly of finger millet, an orphan allotetraploid crop.</title>
        <authorList>
            <person name="Hatakeyama M."/>
            <person name="Aluri S."/>
            <person name="Balachadran M.T."/>
            <person name="Sivarajan S.R."/>
            <person name="Patrignani A."/>
            <person name="Gruter S."/>
            <person name="Poveda L."/>
            <person name="Shimizu-Inatsugi R."/>
            <person name="Baeten J."/>
            <person name="Francoijs K.J."/>
            <person name="Nataraja K.N."/>
            <person name="Reddy Y.A.N."/>
            <person name="Phadnis S."/>
            <person name="Ravikumar R.L."/>
            <person name="Schlapbach R."/>
            <person name="Sreeman S.M."/>
            <person name="Shimizu K.K."/>
        </authorList>
    </citation>
    <scope>NUCLEOTIDE SEQUENCE</scope>
</reference>
<organism evidence="2 3">
    <name type="scientific">Eleusine coracana subsp. coracana</name>
    <dbReference type="NCBI Taxonomy" id="191504"/>
    <lineage>
        <taxon>Eukaryota</taxon>
        <taxon>Viridiplantae</taxon>
        <taxon>Streptophyta</taxon>
        <taxon>Embryophyta</taxon>
        <taxon>Tracheophyta</taxon>
        <taxon>Spermatophyta</taxon>
        <taxon>Magnoliopsida</taxon>
        <taxon>Liliopsida</taxon>
        <taxon>Poales</taxon>
        <taxon>Poaceae</taxon>
        <taxon>PACMAD clade</taxon>
        <taxon>Chloridoideae</taxon>
        <taxon>Cynodonteae</taxon>
        <taxon>Eleusininae</taxon>
        <taxon>Eleusine</taxon>
    </lineage>
</organism>
<comment type="caution">
    <text evidence="2">The sequence shown here is derived from an EMBL/GenBank/DDBJ whole genome shotgun (WGS) entry which is preliminary data.</text>
</comment>
<dbReference type="Pfam" id="PF03140">
    <property type="entry name" value="DUF247"/>
    <property type="match status" value="1"/>
</dbReference>
<evidence type="ECO:0000313" key="3">
    <source>
        <dbReference type="Proteomes" id="UP001054889"/>
    </source>
</evidence>
<gene>
    <name evidence="2" type="primary">gb28706</name>
    <name evidence="2" type="ORF">PR202_gb28706</name>
</gene>
<proteinExistence type="predicted"/>
<dbReference type="EMBL" id="BQKI01000098">
    <property type="protein sequence ID" value="GJN39580.1"/>
    <property type="molecule type" value="Genomic_DNA"/>
</dbReference>
<evidence type="ECO:0000256" key="1">
    <source>
        <dbReference type="SAM" id="Phobius"/>
    </source>
</evidence>
<keyword evidence="1" id="KW-1133">Transmembrane helix</keyword>
<dbReference type="PANTHER" id="PTHR31170">
    <property type="entry name" value="BNAC04G53230D PROTEIN"/>
    <property type="match status" value="1"/>
</dbReference>
<dbReference type="Proteomes" id="UP001054889">
    <property type="component" value="Unassembled WGS sequence"/>
</dbReference>
<dbReference type="AlphaFoldDB" id="A0AAV5FYN3"/>
<keyword evidence="1" id="KW-0472">Membrane</keyword>
<protein>
    <submittedName>
        <fullName evidence="2">Uncharacterized protein</fullName>
    </submittedName>
</protein>
<accession>A0AAV5FYN3</accession>
<reference evidence="2" key="2">
    <citation type="submission" date="2021-12" db="EMBL/GenBank/DDBJ databases">
        <title>Resequencing data analysis of finger millet.</title>
        <authorList>
            <person name="Hatakeyama M."/>
            <person name="Aluri S."/>
            <person name="Balachadran M.T."/>
            <person name="Sivarajan S.R."/>
            <person name="Poveda L."/>
            <person name="Shimizu-Inatsugi R."/>
            <person name="Schlapbach R."/>
            <person name="Sreeman S.M."/>
            <person name="Shimizu K.K."/>
        </authorList>
    </citation>
    <scope>NUCLEOTIDE SEQUENCE</scope>
</reference>
<dbReference type="InterPro" id="IPR004158">
    <property type="entry name" value="DUF247_pln"/>
</dbReference>
<sequence>MVRPGNGDAAPAPPLPFVDAVRRRGAARTCVAYLGAVPPCVRARSLVLARYTELMNGVVDAAEDVRILRRAGVVVNQLKSDKEAADMWNGMCRAARLSRVDGVIREVNAYRSRRAVARVRRMINKYVFRSWRVLTLLAALVLLLMTAMQTFCLVYPCQRWFGNLIPLPTPGGPSLVVD</sequence>
<feature type="transmembrane region" description="Helical" evidence="1">
    <location>
        <begin position="131"/>
        <end position="156"/>
    </location>
</feature>
<keyword evidence="3" id="KW-1185">Reference proteome</keyword>
<name>A0AAV5FYN3_ELECO</name>